<dbReference type="KEGG" id="mcal:110295562"/>
<protein>
    <recommendedName>
        <fullName evidence="13">Taste receptor type 2</fullName>
    </recommendedName>
</protein>
<dbReference type="PANTHER" id="PTHR11394:SF140">
    <property type="entry name" value="TASTE RECEPTOR TYPE 2 MEMBER 106"/>
    <property type="match status" value="1"/>
</dbReference>
<sequence length="308" mass="35479">MLTVAEGILLCFATSGSVLGILGNGFILHANCINCVRQKFSTAGFIFTGLALCRICVICIIISDGYLKLFSPHMVASDTHIIVIAYIWVITNHTSIWFATSLNLFYLLKIANFSHYIFFCLKRRINTVFIFLLGCLFISWSIAFPQTVKMFKAKEQHRNVSWQFHFYKNDFIVSHILLNLGVIFFFMVTIITCFLLTISLWKHNRKMQLYVSRFKSLNTEVHVKVMKVLISFIILLILHFIGILIETVSFLKYENKLLLILGLIISCMYPCCHSFILILANSQLKQASLKALKQLKCHKKEKDVRVAW</sequence>
<evidence type="ECO:0000313" key="16">
    <source>
        <dbReference type="RefSeq" id="XP_021019707.1"/>
    </source>
</evidence>
<keyword evidence="4 13" id="KW-0716">Sensory transduction</keyword>
<evidence type="ECO:0000256" key="9">
    <source>
        <dbReference type="ARBA" id="ARBA00023170"/>
    </source>
</evidence>
<evidence type="ECO:0000256" key="14">
    <source>
        <dbReference type="SAM" id="Phobius"/>
    </source>
</evidence>
<comment type="similarity">
    <text evidence="2 12">Belongs to the G-protein coupled receptor T2R family.</text>
</comment>
<keyword evidence="11 13" id="KW-0807">Transducer</keyword>
<dbReference type="GO" id="GO:0033038">
    <property type="term" value="F:bitter taste receptor activity"/>
    <property type="evidence" value="ECO:0007669"/>
    <property type="project" value="InterPro"/>
</dbReference>
<evidence type="ECO:0000256" key="2">
    <source>
        <dbReference type="ARBA" id="ARBA00007376"/>
    </source>
</evidence>
<evidence type="ECO:0000256" key="5">
    <source>
        <dbReference type="ARBA" id="ARBA00022692"/>
    </source>
</evidence>
<evidence type="ECO:0000256" key="3">
    <source>
        <dbReference type="ARBA" id="ARBA00022480"/>
    </source>
</evidence>
<keyword evidence="8 13" id="KW-0472">Membrane</keyword>
<dbReference type="GeneID" id="110295562"/>
<evidence type="ECO:0000256" key="13">
    <source>
        <dbReference type="RuleBase" id="RU004424"/>
    </source>
</evidence>
<evidence type="ECO:0000256" key="4">
    <source>
        <dbReference type="ARBA" id="ARBA00022606"/>
    </source>
</evidence>
<gene>
    <name evidence="16" type="primary">LOC110295562</name>
</gene>
<keyword evidence="6 14" id="KW-1133">Transmembrane helix</keyword>
<dbReference type="GO" id="GO:0004930">
    <property type="term" value="F:G protein-coupled receptor activity"/>
    <property type="evidence" value="ECO:0007669"/>
    <property type="project" value="UniProtKB-KW"/>
</dbReference>
<keyword evidence="10" id="KW-0325">Glycoprotein</keyword>
<feature type="transmembrane region" description="Helical" evidence="14">
    <location>
        <begin position="40"/>
        <end position="63"/>
    </location>
</feature>
<feature type="transmembrane region" description="Helical" evidence="14">
    <location>
        <begin position="257"/>
        <end position="280"/>
    </location>
</feature>
<evidence type="ECO:0000256" key="8">
    <source>
        <dbReference type="ARBA" id="ARBA00023136"/>
    </source>
</evidence>
<evidence type="ECO:0000256" key="1">
    <source>
        <dbReference type="ARBA" id="ARBA00004141"/>
    </source>
</evidence>
<feature type="transmembrane region" description="Helical" evidence="14">
    <location>
        <begin position="83"/>
        <end position="108"/>
    </location>
</feature>
<feature type="transmembrane region" description="Helical" evidence="14">
    <location>
        <begin position="221"/>
        <end position="245"/>
    </location>
</feature>
<keyword evidence="9 13" id="KW-0675">Receptor</keyword>
<dbReference type="RefSeq" id="XP_021019707.1">
    <property type="nucleotide sequence ID" value="XM_021164048.1"/>
</dbReference>
<dbReference type="SUPFAM" id="SSF81321">
    <property type="entry name" value="Family A G protein-coupled receptor-like"/>
    <property type="match status" value="1"/>
</dbReference>
<evidence type="ECO:0000256" key="10">
    <source>
        <dbReference type="ARBA" id="ARBA00023180"/>
    </source>
</evidence>
<keyword evidence="15" id="KW-1185">Reference proteome</keyword>
<dbReference type="AlphaFoldDB" id="A0A6P5PNM0"/>
<evidence type="ECO:0000313" key="15">
    <source>
        <dbReference type="Proteomes" id="UP000515126"/>
    </source>
</evidence>
<comment type="subcellular location">
    <subcellularLocation>
        <location evidence="1 13">Membrane</location>
        <topology evidence="1 13">Multi-pass membrane protein</topology>
    </subcellularLocation>
</comment>
<dbReference type="Pfam" id="PF05296">
    <property type="entry name" value="TAS2R"/>
    <property type="match status" value="1"/>
</dbReference>
<feature type="transmembrane region" description="Helical" evidence="14">
    <location>
        <begin position="6"/>
        <end position="28"/>
    </location>
</feature>
<dbReference type="Gene3D" id="1.20.1070.10">
    <property type="entry name" value="Rhodopsin 7-helix transmembrane proteins"/>
    <property type="match status" value="1"/>
</dbReference>
<evidence type="ECO:0000256" key="7">
    <source>
        <dbReference type="ARBA" id="ARBA00023040"/>
    </source>
</evidence>
<dbReference type="Proteomes" id="UP000515126">
    <property type="component" value="Chromosome 6"/>
</dbReference>
<organism evidence="15 16">
    <name type="scientific">Mus caroli</name>
    <name type="common">Ryukyu mouse</name>
    <name type="synonym">Ricefield mouse</name>
    <dbReference type="NCBI Taxonomy" id="10089"/>
    <lineage>
        <taxon>Eukaryota</taxon>
        <taxon>Metazoa</taxon>
        <taxon>Chordata</taxon>
        <taxon>Craniata</taxon>
        <taxon>Vertebrata</taxon>
        <taxon>Euteleostomi</taxon>
        <taxon>Mammalia</taxon>
        <taxon>Eutheria</taxon>
        <taxon>Euarchontoglires</taxon>
        <taxon>Glires</taxon>
        <taxon>Rodentia</taxon>
        <taxon>Myomorpha</taxon>
        <taxon>Muroidea</taxon>
        <taxon>Muridae</taxon>
        <taxon>Murinae</taxon>
        <taxon>Mus</taxon>
        <taxon>Mus</taxon>
    </lineage>
</organism>
<dbReference type="PANTHER" id="PTHR11394">
    <property type="entry name" value="TASTE RECEPTOR TYPE 2"/>
    <property type="match status" value="1"/>
</dbReference>
<proteinExistence type="inferred from homology"/>
<evidence type="ECO:0000256" key="11">
    <source>
        <dbReference type="ARBA" id="ARBA00023224"/>
    </source>
</evidence>
<accession>A0A6P5PNM0</accession>
<feature type="transmembrane region" description="Helical" evidence="14">
    <location>
        <begin position="176"/>
        <end position="201"/>
    </location>
</feature>
<feature type="transmembrane region" description="Helical" evidence="14">
    <location>
        <begin position="128"/>
        <end position="148"/>
    </location>
</feature>
<evidence type="ECO:0000256" key="6">
    <source>
        <dbReference type="ARBA" id="ARBA00022989"/>
    </source>
</evidence>
<keyword evidence="3 13" id="KW-0919">Taste</keyword>
<dbReference type="GO" id="GO:0016020">
    <property type="term" value="C:membrane"/>
    <property type="evidence" value="ECO:0007669"/>
    <property type="project" value="UniProtKB-SubCell"/>
</dbReference>
<keyword evidence="7 13" id="KW-0297">G-protein coupled receptor</keyword>
<keyword evidence="5 13" id="KW-0812">Transmembrane</keyword>
<dbReference type="FunFam" id="1.20.1070.10:FF:000042">
    <property type="entry name" value="Taste receptor type 2 member 7"/>
    <property type="match status" value="1"/>
</dbReference>
<name>A0A6P5PNM0_MUSCR</name>
<evidence type="ECO:0000256" key="12">
    <source>
        <dbReference type="RuleBase" id="RU004423"/>
    </source>
</evidence>
<reference evidence="16" key="1">
    <citation type="submission" date="2025-08" db="UniProtKB">
        <authorList>
            <consortium name="RefSeq"/>
        </authorList>
    </citation>
    <scope>IDENTIFICATION</scope>
</reference>
<dbReference type="InterPro" id="IPR007960">
    <property type="entry name" value="TAS2R"/>
</dbReference>